<protein>
    <submittedName>
        <fullName evidence="1">Uncharacterized protein</fullName>
    </submittedName>
</protein>
<evidence type="ECO:0000313" key="1">
    <source>
        <dbReference type="EMBL" id="TQV97179.1"/>
    </source>
</evidence>
<dbReference type="EMBL" id="SPUK01000005">
    <property type="protein sequence ID" value="TQV97179.1"/>
    <property type="molecule type" value="Genomic_DNA"/>
</dbReference>
<name>A0A545V638_9HYPO</name>
<sequence length="84" mass="9320">MLLHNLKEKTKKEVTARSIRIGASLFGIDAHCARPRALCSAYRGARPKGRSGDWGGERGDAKKGFSWRWGGIGQPDRGRLSVRR</sequence>
<evidence type="ECO:0000313" key="2">
    <source>
        <dbReference type="Proteomes" id="UP000315783"/>
    </source>
</evidence>
<organism evidence="1 2">
    <name type="scientific">Cordyceps javanica</name>
    <dbReference type="NCBI Taxonomy" id="43265"/>
    <lineage>
        <taxon>Eukaryota</taxon>
        <taxon>Fungi</taxon>
        <taxon>Dikarya</taxon>
        <taxon>Ascomycota</taxon>
        <taxon>Pezizomycotina</taxon>
        <taxon>Sordariomycetes</taxon>
        <taxon>Hypocreomycetidae</taxon>
        <taxon>Hypocreales</taxon>
        <taxon>Cordycipitaceae</taxon>
        <taxon>Cordyceps</taxon>
    </lineage>
</organism>
<dbReference type="Proteomes" id="UP000315783">
    <property type="component" value="Unassembled WGS sequence"/>
</dbReference>
<reference evidence="1 2" key="1">
    <citation type="journal article" date="2019" name="Appl. Microbiol. Biotechnol.">
        <title>Genome sequence of Isaria javanica and comparative genome analysis insights into family S53 peptidase evolution in fungal entomopathogens.</title>
        <authorList>
            <person name="Lin R."/>
            <person name="Zhang X."/>
            <person name="Xin B."/>
            <person name="Zou M."/>
            <person name="Gao Y."/>
            <person name="Qin F."/>
            <person name="Hu Q."/>
            <person name="Xie B."/>
            <person name="Cheng X."/>
        </authorList>
    </citation>
    <scope>NUCLEOTIDE SEQUENCE [LARGE SCALE GENOMIC DNA]</scope>
    <source>
        <strain evidence="1 2">IJ1G</strain>
    </source>
</reference>
<comment type="caution">
    <text evidence="1">The sequence shown here is derived from an EMBL/GenBank/DDBJ whole genome shotgun (WGS) entry which is preliminary data.</text>
</comment>
<keyword evidence="2" id="KW-1185">Reference proteome</keyword>
<accession>A0A545V638</accession>
<dbReference type="AlphaFoldDB" id="A0A545V638"/>
<proteinExistence type="predicted"/>
<gene>
    <name evidence="1" type="ORF">IF1G_04419</name>
</gene>